<organism evidence="1 2">
    <name type="scientific">Phytophthora fragariaefolia</name>
    <dbReference type="NCBI Taxonomy" id="1490495"/>
    <lineage>
        <taxon>Eukaryota</taxon>
        <taxon>Sar</taxon>
        <taxon>Stramenopiles</taxon>
        <taxon>Oomycota</taxon>
        <taxon>Peronosporomycetes</taxon>
        <taxon>Peronosporales</taxon>
        <taxon>Peronosporaceae</taxon>
        <taxon>Phytophthora</taxon>
    </lineage>
</organism>
<protein>
    <submittedName>
        <fullName evidence="1">Unnamed protein product</fullName>
    </submittedName>
</protein>
<reference evidence="1" key="1">
    <citation type="submission" date="2023-04" db="EMBL/GenBank/DDBJ databases">
        <title>Phytophthora fragariaefolia NBRC 109709.</title>
        <authorList>
            <person name="Ichikawa N."/>
            <person name="Sato H."/>
            <person name="Tonouchi N."/>
        </authorList>
    </citation>
    <scope>NUCLEOTIDE SEQUENCE</scope>
    <source>
        <strain evidence="1">NBRC 109709</strain>
    </source>
</reference>
<accession>A0A9W6X718</accession>
<name>A0A9W6X718_9STRA</name>
<dbReference type="AlphaFoldDB" id="A0A9W6X718"/>
<comment type="caution">
    <text evidence="1">The sequence shown here is derived from an EMBL/GenBank/DDBJ whole genome shotgun (WGS) entry which is preliminary data.</text>
</comment>
<dbReference type="OrthoDB" id="62626at2759"/>
<gene>
    <name evidence="1" type="ORF">Pfra01_000793400</name>
</gene>
<keyword evidence="2" id="KW-1185">Reference proteome</keyword>
<evidence type="ECO:0000313" key="2">
    <source>
        <dbReference type="Proteomes" id="UP001165121"/>
    </source>
</evidence>
<dbReference type="Proteomes" id="UP001165121">
    <property type="component" value="Unassembled WGS sequence"/>
</dbReference>
<dbReference type="EMBL" id="BSXT01000710">
    <property type="protein sequence ID" value="GMF32820.1"/>
    <property type="molecule type" value="Genomic_DNA"/>
</dbReference>
<sequence length="74" mass="8091">MDELDEKLFALDKELLKLKLVLPASVKAQIPTSFTDQRSGSEAIASVNRVETTQGGDLAFTLKLQELESNIDAV</sequence>
<proteinExistence type="predicted"/>
<evidence type="ECO:0000313" key="1">
    <source>
        <dbReference type="EMBL" id="GMF32820.1"/>
    </source>
</evidence>